<evidence type="ECO:0000313" key="1">
    <source>
        <dbReference type="EMBL" id="KKM77436.1"/>
    </source>
</evidence>
<sequence length="207" mass="24483">MSDKPLVLTRPNVCAVLERRKFQTRRIINPQPVMERIESFGESWAWRKSDKDWFSGVTLNMMLSDKGLLLQVGDRAYVAEGYQITENTLNWVQGKYIADDKEFKVVLTSEEHNLFIDRKCPHRKTPGRFMYKSLARIFLPIVEVRVERLQDISWEDVESEGLKVLGNTSRRRLFFKELWNSIHGKGAWGRNDWVFVYRWDEIIIKGE</sequence>
<dbReference type="EMBL" id="LAZR01008642">
    <property type="protein sequence ID" value="KKM77436.1"/>
    <property type="molecule type" value="Genomic_DNA"/>
</dbReference>
<gene>
    <name evidence="1" type="ORF">LCGC14_1370090</name>
</gene>
<proteinExistence type="predicted"/>
<organism evidence="1">
    <name type="scientific">marine sediment metagenome</name>
    <dbReference type="NCBI Taxonomy" id="412755"/>
    <lineage>
        <taxon>unclassified sequences</taxon>
        <taxon>metagenomes</taxon>
        <taxon>ecological metagenomes</taxon>
    </lineage>
</organism>
<accession>A0A0F9KRK1</accession>
<protein>
    <recommendedName>
        <fullName evidence="2">ASCH domain-containing protein</fullName>
    </recommendedName>
</protein>
<evidence type="ECO:0008006" key="2">
    <source>
        <dbReference type="Google" id="ProtNLM"/>
    </source>
</evidence>
<dbReference type="AlphaFoldDB" id="A0A0F9KRK1"/>
<name>A0A0F9KRK1_9ZZZZ</name>
<comment type="caution">
    <text evidence="1">The sequence shown here is derived from an EMBL/GenBank/DDBJ whole genome shotgun (WGS) entry which is preliminary data.</text>
</comment>
<reference evidence="1" key="1">
    <citation type="journal article" date="2015" name="Nature">
        <title>Complex archaea that bridge the gap between prokaryotes and eukaryotes.</title>
        <authorList>
            <person name="Spang A."/>
            <person name="Saw J.H."/>
            <person name="Jorgensen S.L."/>
            <person name="Zaremba-Niedzwiedzka K."/>
            <person name="Martijn J."/>
            <person name="Lind A.E."/>
            <person name="van Eijk R."/>
            <person name="Schleper C."/>
            <person name="Guy L."/>
            <person name="Ettema T.J."/>
        </authorList>
    </citation>
    <scope>NUCLEOTIDE SEQUENCE</scope>
</reference>